<dbReference type="EMBL" id="JXDG01000003">
    <property type="protein sequence ID" value="KIH85993.1"/>
    <property type="molecule type" value="Genomic_DNA"/>
</dbReference>
<evidence type="ECO:0000313" key="1">
    <source>
        <dbReference type="EMBL" id="KIH85993.1"/>
    </source>
</evidence>
<comment type="caution">
    <text evidence="1">The sequence shown here is derived from an EMBL/GenBank/DDBJ whole genome shotgun (WGS) entry which is preliminary data.</text>
</comment>
<dbReference type="Pfam" id="PF14107">
    <property type="entry name" value="DUF4280"/>
    <property type="match status" value="1"/>
</dbReference>
<protein>
    <recommendedName>
        <fullName evidence="3">DUF4280 domain-containing protein</fullName>
    </recommendedName>
</protein>
<dbReference type="InterPro" id="IPR025460">
    <property type="entry name" value="DUF4280"/>
</dbReference>
<evidence type="ECO:0008006" key="3">
    <source>
        <dbReference type="Google" id="ProtNLM"/>
    </source>
</evidence>
<dbReference type="Proteomes" id="UP000031535">
    <property type="component" value="Unassembled WGS sequence"/>
</dbReference>
<reference evidence="1 2" key="1">
    <citation type="submission" date="2015-01" db="EMBL/GenBank/DDBJ databases">
        <title>Complete genome of Pseudomonas batumici UCM B-321 producer of the batumin antibiotic with strong antistaphilococcal and potential anticancer activity.</title>
        <authorList>
            <person name="Klochko V.V."/>
            <person name="Zelena L.B."/>
            <person name="Elena K.A."/>
            <person name="Reva O.N."/>
        </authorList>
    </citation>
    <scope>NUCLEOTIDE SEQUENCE [LARGE SCALE GENOMIC DNA]</scope>
    <source>
        <strain evidence="1 2">UCM B-321</strain>
    </source>
</reference>
<keyword evidence="2" id="KW-1185">Reference proteome</keyword>
<name>A0A0C2F4J9_9PSED</name>
<proteinExistence type="predicted"/>
<accession>A0A0C2F4J9</accession>
<organism evidence="1 2">
    <name type="scientific">Pseudomonas batumici</name>
    <dbReference type="NCBI Taxonomy" id="226910"/>
    <lineage>
        <taxon>Bacteria</taxon>
        <taxon>Pseudomonadati</taxon>
        <taxon>Pseudomonadota</taxon>
        <taxon>Gammaproteobacteria</taxon>
        <taxon>Pseudomonadales</taxon>
        <taxon>Pseudomonadaceae</taxon>
        <taxon>Pseudomonas</taxon>
    </lineage>
</organism>
<evidence type="ECO:0000313" key="2">
    <source>
        <dbReference type="Proteomes" id="UP000031535"/>
    </source>
</evidence>
<sequence>MNQQVVMGALLSCSFGTVSAPLSVLPLGRVTVEGQPAANILDHQPQANIPTFGLCRSPANPQVAAATAAAMGVLTPMPCVPATLTPWQPGAPRTRIAKLPALDNRCTCLCNWGGQIRVDASATLKTTIA</sequence>
<gene>
    <name evidence="1" type="ORF">UCMB321_0360</name>
</gene>
<dbReference type="STRING" id="226910.UCMB321_0360"/>
<dbReference type="PATRIC" id="fig|226910.6.peg.361"/>
<dbReference type="AlphaFoldDB" id="A0A0C2F4J9"/>
<dbReference type="RefSeq" id="WP_040063388.1">
    <property type="nucleotide sequence ID" value="NZ_JXDG01000003.1"/>
</dbReference>
<dbReference type="OrthoDB" id="4825649at2"/>